<organism evidence="1 2">
    <name type="scientific">Wohlfahrtiimonas larvae</name>
    <dbReference type="NCBI Taxonomy" id="1157986"/>
    <lineage>
        <taxon>Bacteria</taxon>
        <taxon>Pseudomonadati</taxon>
        <taxon>Pseudomonadota</taxon>
        <taxon>Gammaproteobacteria</taxon>
        <taxon>Cardiobacteriales</taxon>
        <taxon>Ignatzschineriaceae</taxon>
        <taxon>Wohlfahrtiimonas</taxon>
    </lineage>
</organism>
<keyword evidence="2" id="KW-1185">Reference proteome</keyword>
<evidence type="ECO:0000313" key="1">
    <source>
        <dbReference type="EMBL" id="GAA5096915.1"/>
    </source>
</evidence>
<accession>A0ABP9MLP4</accession>
<dbReference type="RefSeq" id="WP_077924894.1">
    <property type="nucleotide sequence ID" value="NZ_BAABKE010000002.1"/>
</dbReference>
<name>A0ABP9MLP4_9GAMM</name>
<comment type="caution">
    <text evidence="1">The sequence shown here is derived from an EMBL/GenBank/DDBJ whole genome shotgun (WGS) entry which is preliminary data.</text>
</comment>
<proteinExistence type="predicted"/>
<evidence type="ECO:0000313" key="2">
    <source>
        <dbReference type="Proteomes" id="UP001500631"/>
    </source>
</evidence>
<protein>
    <submittedName>
        <fullName evidence="1">Uncharacterized protein</fullName>
    </submittedName>
</protein>
<sequence>MITEDYKKYACLSVEAVENSKSIEELELMYLQAFDYFNSEYFKFYDHSGFGRGCKRDLFRFRVDVSKRFIT</sequence>
<reference evidence="2" key="1">
    <citation type="journal article" date="2019" name="Int. J. Syst. Evol. Microbiol.">
        <title>The Global Catalogue of Microorganisms (GCM) 10K type strain sequencing project: providing services to taxonomists for standard genome sequencing and annotation.</title>
        <authorList>
            <consortium name="The Broad Institute Genomics Platform"/>
            <consortium name="The Broad Institute Genome Sequencing Center for Infectious Disease"/>
            <person name="Wu L."/>
            <person name="Ma J."/>
        </authorList>
    </citation>
    <scope>NUCLEOTIDE SEQUENCE [LARGE SCALE GENOMIC DNA]</scope>
    <source>
        <strain evidence="2">JCM 18424</strain>
    </source>
</reference>
<dbReference type="EMBL" id="BAABKE010000002">
    <property type="protein sequence ID" value="GAA5096915.1"/>
    <property type="molecule type" value="Genomic_DNA"/>
</dbReference>
<gene>
    <name evidence="1" type="ORF">GCM10023338_07880</name>
</gene>
<dbReference type="Proteomes" id="UP001500631">
    <property type="component" value="Unassembled WGS sequence"/>
</dbReference>